<evidence type="ECO:0000259" key="1">
    <source>
        <dbReference type="Pfam" id="PF12680"/>
    </source>
</evidence>
<name>A0ABT1J173_9ACTN</name>
<dbReference type="InterPro" id="IPR037401">
    <property type="entry name" value="SnoaL-like"/>
</dbReference>
<accession>A0ABT1J173</accession>
<dbReference type="EMBL" id="JAMZDX010000004">
    <property type="protein sequence ID" value="MCP2311166.1"/>
    <property type="molecule type" value="Genomic_DNA"/>
</dbReference>
<reference evidence="2 3" key="1">
    <citation type="submission" date="2022-06" db="EMBL/GenBank/DDBJ databases">
        <title>Sequencing the genomes of 1000 actinobacteria strains.</title>
        <authorList>
            <person name="Klenk H.-P."/>
        </authorList>
    </citation>
    <scope>NUCLEOTIDE SEQUENCE [LARGE SCALE GENOMIC DNA]</scope>
    <source>
        <strain evidence="2 3">DSM 41656</strain>
    </source>
</reference>
<dbReference type="PANTHER" id="PTHR38436:SF1">
    <property type="entry name" value="ESTER CYCLASE"/>
    <property type="match status" value="1"/>
</dbReference>
<dbReference type="InterPro" id="IPR032710">
    <property type="entry name" value="NTF2-like_dom_sf"/>
</dbReference>
<feature type="domain" description="SnoaL-like" evidence="1">
    <location>
        <begin position="11"/>
        <end position="108"/>
    </location>
</feature>
<keyword evidence="3" id="KW-1185">Reference proteome</keyword>
<protein>
    <submittedName>
        <fullName evidence="2">SnoaL-like aldol condensation-catalyzing enzyme</fullName>
    </submittedName>
</protein>
<dbReference type="Gene3D" id="3.10.450.50">
    <property type="match status" value="1"/>
</dbReference>
<dbReference type="PANTHER" id="PTHR38436">
    <property type="entry name" value="POLYKETIDE CYCLASE SNOAL-LIKE DOMAIN"/>
    <property type="match status" value="1"/>
</dbReference>
<dbReference type="Proteomes" id="UP001206483">
    <property type="component" value="Unassembled WGS sequence"/>
</dbReference>
<organism evidence="2 3">
    <name type="scientific">Kitasatospora paracochleata</name>
    <dbReference type="NCBI Taxonomy" id="58354"/>
    <lineage>
        <taxon>Bacteria</taxon>
        <taxon>Bacillati</taxon>
        <taxon>Actinomycetota</taxon>
        <taxon>Actinomycetes</taxon>
        <taxon>Kitasatosporales</taxon>
        <taxon>Streptomycetaceae</taxon>
        <taxon>Kitasatospora</taxon>
    </lineage>
</organism>
<dbReference type="RefSeq" id="WP_253799801.1">
    <property type="nucleotide sequence ID" value="NZ_BAAAUB010000076.1"/>
</dbReference>
<dbReference type="Pfam" id="PF12680">
    <property type="entry name" value="SnoaL_2"/>
    <property type="match status" value="1"/>
</dbReference>
<dbReference type="SUPFAM" id="SSF54427">
    <property type="entry name" value="NTF2-like"/>
    <property type="match status" value="1"/>
</dbReference>
<evidence type="ECO:0000313" key="3">
    <source>
        <dbReference type="Proteomes" id="UP001206483"/>
    </source>
</evidence>
<dbReference type="InterPro" id="IPR009959">
    <property type="entry name" value="Cyclase_SnoaL-like"/>
</dbReference>
<gene>
    <name evidence="2" type="ORF">FHR36_004329</name>
</gene>
<evidence type="ECO:0000313" key="2">
    <source>
        <dbReference type="EMBL" id="MCP2311166.1"/>
    </source>
</evidence>
<proteinExistence type="predicted"/>
<sequence>MTDHERNKATVRAFYELMFNDCRPAEAIEKYAGDTYTQHNPHVGDGKQAFIAYFERMAAEYPGKRVEIKRAFADGDHVILHCRQLWPGEEYAGIDIFRLDDAGRIVEHWDVLQLVPPTSANDNTMF</sequence>
<comment type="caution">
    <text evidence="2">The sequence shown here is derived from an EMBL/GenBank/DDBJ whole genome shotgun (WGS) entry which is preliminary data.</text>
</comment>